<name>A0A9E7RSA7_METWO</name>
<evidence type="ECO:0000313" key="2">
    <source>
        <dbReference type="EMBL" id="UXH31359.1"/>
    </source>
</evidence>
<dbReference type="Pfam" id="PF09670">
    <property type="entry name" value="Cas_Cas02710"/>
    <property type="match status" value="1"/>
</dbReference>
<evidence type="ECO:0000259" key="1">
    <source>
        <dbReference type="Pfam" id="PF22205"/>
    </source>
</evidence>
<protein>
    <submittedName>
        <fullName evidence="2">TIGR02710 family CRISPR-associated CARF protein</fullName>
    </submittedName>
</protein>
<dbReference type="RefSeq" id="WP_074359357.1">
    <property type="nucleotide sequence ID" value="NZ_CP104550.1"/>
</dbReference>
<dbReference type="AlphaFoldDB" id="A0A9E7RSA7"/>
<dbReference type="InterPro" id="IPR014082">
    <property type="entry name" value="CRISPR-assoc_prot_Cas02710"/>
</dbReference>
<reference evidence="2" key="1">
    <citation type="submission" date="2022-09" db="EMBL/GenBank/DDBJ databases">
        <title>Characterization of three MwoI isoschizomers from sequenced genome and metagenomes.</title>
        <authorList>
            <person name="Fomenkov A."/>
            <person name="Xu S.Y."/>
            <person name="Roberts R.J."/>
        </authorList>
    </citation>
    <scope>NUCLEOTIDE SEQUENCE</scope>
    <source>
        <strain evidence="2">DSM 2970</strain>
    </source>
</reference>
<dbReference type="GeneID" id="75107070"/>
<sequence>MKSRVLFMTVGTGTGDSNERVRSLAHGLLQSIYHRRPDRIVFFGSDKSRETLDYLLEEAKREEKDIPEYEFIEVREVDRVNEWLEVFEEQMKKYRDYDVVVDYTSGTKTMTSAAFVMAILYRKEVSVVSGFRDKNGTVQRGTEQVITQNMYQVYDKLSIRRFKDLFNLGRFETAIDVLENDVVNHNRRDAYLNLTRAYLHWDLFEHEKALDYLNSEEVRSLDELEDVIKRNKRILGEIVSSRTGKRKFKYRPFLPDLLANSRRRASEGRYDDAAARLYRALELIAQVIIEEKYGDETDSLSPDKYSMGTRSTLKLNAKRRVALRDAYKLLACEDYDIGKAFIEDNRVMDLLTVRNYSILAHGLEPVNRDDYKKFYDRVLYYARILDKDIDSKIEDATFPQL</sequence>
<dbReference type="EMBL" id="CP104550">
    <property type="protein sequence ID" value="UXH31359.1"/>
    <property type="molecule type" value="Genomic_DNA"/>
</dbReference>
<dbReference type="Proteomes" id="UP001065373">
    <property type="component" value="Chromosome"/>
</dbReference>
<dbReference type="Pfam" id="PF22205">
    <property type="entry name" value="Csm6_6H"/>
    <property type="match status" value="1"/>
</dbReference>
<feature type="domain" description="Csm6 6H" evidence="1">
    <location>
        <begin position="154"/>
        <end position="235"/>
    </location>
</feature>
<gene>
    <name evidence="2" type="ORF">N5910_07420</name>
</gene>
<proteinExistence type="predicted"/>
<dbReference type="GeneID" id="58979095"/>
<accession>A0A9E7RSA7</accession>
<dbReference type="InterPro" id="IPR054008">
    <property type="entry name" value="Csm6_6H"/>
</dbReference>
<dbReference type="Gene3D" id="3.40.50.10770">
    <property type="entry name" value="Hypothetical protein VC1899 like domain (Restriction endonuclease-like)"/>
    <property type="match status" value="1"/>
</dbReference>
<organism evidence="2">
    <name type="scientific">Methanothermobacter wolfeii</name>
    <name type="common">Methanobacterium wolfei</name>
    <dbReference type="NCBI Taxonomy" id="145261"/>
    <lineage>
        <taxon>Archaea</taxon>
        <taxon>Methanobacteriati</taxon>
        <taxon>Methanobacteriota</taxon>
        <taxon>Methanomada group</taxon>
        <taxon>Methanobacteria</taxon>
        <taxon>Methanobacteriales</taxon>
        <taxon>Methanobacteriaceae</taxon>
        <taxon>Methanothermobacter</taxon>
    </lineage>
</organism>
<dbReference type="NCBIfam" id="TIGR02710">
    <property type="entry name" value="TIGR02710 family CRISPR-associated CARF protein"/>
    <property type="match status" value="1"/>
</dbReference>